<protein>
    <recommendedName>
        <fullName evidence="1">RNase H type-1 domain-containing protein</fullName>
    </recommendedName>
</protein>
<evidence type="ECO:0000313" key="2">
    <source>
        <dbReference type="EMBL" id="KAK4258121.1"/>
    </source>
</evidence>
<dbReference type="PANTHER" id="PTHR47723">
    <property type="entry name" value="OS05G0353850 PROTEIN"/>
    <property type="match status" value="1"/>
</dbReference>
<dbReference type="EMBL" id="JAWXYG010000012">
    <property type="protein sequence ID" value="KAK4258121.1"/>
    <property type="molecule type" value="Genomic_DNA"/>
</dbReference>
<dbReference type="GO" id="GO:0003676">
    <property type="term" value="F:nucleic acid binding"/>
    <property type="evidence" value="ECO:0007669"/>
    <property type="project" value="InterPro"/>
</dbReference>
<feature type="domain" description="RNase H type-1" evidence="1">
    <location>
        <begin position="7"/>
        <end position="139"/>
    </location>
</feature>
<name>A0AAE1IW96_9FABA</name>
<gene>
    <name evidence="2" type="ORF">QN277_007613</name>
</gene>
<dbReference type="InterPro" id="IPR002156">
    <property type="entry name" value="RNaseH_domain"/>
</dbReference>
<dbReference type="Proteomes" id="UP001293593">
    <property type="component" value="Unassembled WGS sequence"/>
</dbReference>
<proteinExistence type="predicted"/>
<dbReference type="AlphaFoldDB" id="A0AAE1IW96"/>
<keyword evidence="3" id="KW-1185">Reference proteome</keyword>
<dbReference type="GO" id="GO:0004523">
    <property type="term" value="F:RNA-DNA hybrid ribonuclease activity"/>
    <property type="evidence" value="ECO:0007669"/>
    <property type="project" value="InterPro"/>
</dbReference>
<dbReference type="InterPro" id="IPR036397">
    <property type="entry name" value="RNaseH_sf"/>
</dbReference>
<comment type="caution">
    <text evidence="2">The sequence shown here is derived from an EMBL/GenBank/DDBJ whole genome shotgun (WGS) entry which is preliminary data.</text>
</comment>
<reference evidence="2" key="1">
    <citation type="submission" date="2023-10" db="EMBL/GenBank/DDBJ databases">
        <title>Chromosome-level genome of the transformable northern wattle, Acacia crassicarpa.</title>
        <authorList>
            <person name="Massaro I."/>
            <person name="Sinha N.R."/>
            <person name="Poethig S."/>
            <person name="Leichty A.R."/>
        </authorList>
    </citation>
    <scope>NUCLEOTIDE SEQUENCE</scope>
    <source>
        <strain evidence="2">Acra3RX</strain>
        <tissue evidence="2">Leaf</tissue>
    </source>
</reference>
<dbReference type="InterPro" id="IPR044730">
    <property type="entry name" value="RNase_H-like_dom_plant"/>
</dbReference>
<organism evidence="2 3">
    <name type="scientific">Acacia crassicarpa</name>
    <name type="common">northern wattle</name>
    <dbReference type="NCBI Taxonomy" id="499986"/>
    <lineage>
        <taxon>Eukaryota</taxon>
        <taxon>Viridiplantae</taxon>
        <taxon>Streptophyta</taxon>
        <taxon>Embryophyta</taxon>
        <taxon>Tracheophyta</taxon>
        <taxon>Spermatophyta</taxon>
        <taxon>Magnoliopsida</taxon>
        <taxon>eudicotyledons</taxon>
        <taxon>Gunneridae</taxon>
        <taxon>Pentapetalae</taxon>
        <taxon>rosids</taxon>
        <taxon>fabids</taxon>
        <taxon>Fabales</taxon>
        <taxon>Fabaceae</taxon>
        <taxon>Caesalpinioideae</taxon>
        <taxon>mimosoid clade</taxon>
        <taxon>Acacieae</taxon>
        <taxon>Acacia</taxon>
    </lineage>
</organism>
<sequence>MRWVAPGSGWVKLNVDGASRGEGNLAGCGGLLRGSDGEWIAGFARKLGSCSANKAELWGVLTGLQVAKICNLEQIIVECDSVAVVQLLSKLQADGIADSDTTLLTEIYRFLQKFSSVACVHVYREGNKCADSLANLSFDQEDFFVCFDTPLGVIVDCLYSDSRGISYPRHILI</sequence>
<dbReference type="InterPro" id="IPR053151">
    <property type="entry name" value="RNase_H-like"/>
</dbReference>
<evidence type="ECO:0000313" key="3">
    <source>
        <dbReference type="Proteomes" id="UP001293593"/>
    </source>
</evidence>
<dbReference type="PANTHER" id="PTHR47723:SF19">
    <property type="entry name" value="POLYNUCLEOTIDYL TRANSFERASE, RIBONUCLEASE H-LIKE SUPERFAMILY PROTEIN"/>
    <property type="match status" value="1"/>
</dbReference>
<dbReference type="CDD" id="cd06222">
    <property type="entry name" value="RNase_H_like"/>
    <property type="match status" value="1"/>
</dbReference>
<dbReference type="PROSITE" id="PS50879">
    <property type="entry name" value="RNASE_H_1"/>
    <property type="match status" value="1"/>
</dbReference>
<dbReference type="Gene3D" id="3.30.420.10">
    <property type="entry name" value="Ribonuclease H-like superfamily/Ribonuclease H"/>
    <property type="match status" value="1"/>
</dbReference>
<dbReference type="SUPFAM" id="SSF53098">
    <property type="entry name" value="Ribonuclease H-like"/>
    <property type="match status" value="1"/>
</dbReference>
<accession>A0AAE1IW96</accession>
<dbReference type="InterPro" id="IPR012337">
    <property type="entry name" value="RNaseH-like_sf"/>
</dbReference>
<evidence type="ECO:0000259" key="1">
    <source>
        <dbReference type="PROSITE" id="PS50879"/>
    </source>
</evidence>
<dbReference type="Pfam" id="PF13456">
    <property type="entry name" value="RVT_3"/>
    <property type="match status" value="1"/>
</dbReference>